<keyword evidence="1" id="KW-0489">Methyltransferase</keyword>
<dbReference type="InterPro" id="IPR036464">
    <property type="entry name" value="Rubisco_LSMT_subst-bd_sf"/>
</dbReference>
<name>A0ABP0UI02_9BRYO</name>
<reference evidence="6" key="1">
    <citation type="submission" date="2024-02" db="EMBL/GenBank/DDBJ databases">
        <authorList>
            <consortium name="ELIXIR-Norway"/>
            <consortium name="Elixir Norway"/>
        </authorList>
    </citation>
    <scope>NUCLEOTIDE SEQUENCE</scope>
</reference>
<sequence length="529" mass="60779">MQGLLSFSSTVHQCGVQRGLLFPGVEGALNAGQWLPRGAVVGRQQSWQHTLLLRRWKLLDDETRWRCGFAARQVVSCSSGHDGPDFSWPLVPRIERRRYRRPVVSWATSTSTLLPTVREESSKLELVEPDFYRMGYIRHVRAYGVEFKEGPEGIGVYSAKNIPCLEKPRVIMEIPMELMVTVSKDLPWMFHPDIVPLGHPIFDVINSTNVETDWDIRLACLLLLALDQNDNFWQLYGDYLPGDDEITNLLLASEEELHELQDASLARDLAEQQQRSDTAWCTYWPADAVLKLKRLARDPGRLRWALGVAWSRSFTMTMTIGAKIQDAHMLIPYADMINHSFEPTCSYRWRKRDRMLEVVINAGQTIQEGDEMTFNYMEKAPNSKYMRMYGFSSAINPWDSVMFSGNARIHLDSFLSAFNIGGMPDEYYYNEAAAEAVDTFVDGAVLAAARMLPSWKDKDLPFRPSMEMHAARQLQNECRQFLSAYPTTLDEDFRIIGALPLTHGYRMDRKLLVKKIIDSLDVYMERMLY</sequence>
<evidence type="ECO:0000313" key="6">
    <source>
        <dbReference type="EMBL" id="CAK9222499.1"/>
    </source>
</evidence>
<dbReference type="Gene3D" id="3.90.1410.10">
    <property type="entry name" value="set domain protein methyltransferase, domain 1"/>
    <property type="match status" value="1"/>
</dbReference>
<keyword evidence="3" id="KW-0949">S-adenosyl-L-methionine</keyword>
<dbReference type="CDD" id="cd10527">
    <property type="entry name" value="SET_LSMT"/>
    <property type="match status" value="1"/>
</dbReference>
<protein>
    <recommendedName>
        <fullName evidence="8">SET domain-containing protein</fullName>
    </recommendedName>
</protein>
<accession>A0ABP0UI02</accession>
<keyword evidence="2" id="KW-0808">Transferase</keyword>
<evidence type="ECO:0000256" key="1">
    <source>
        <dbReference type="ARBA" id="ARBA00022603"/>
    </source>
</evidence>
<dbReference type="Pfam" id="PF00856">
    <property type="entry name" value="SET"/>
    <property type="match status" value="1"/>
</dbReference>
<dbReference type="SUPFAM" id="SSF82199">
    <property type="entry name" value="SET domain"/>
    <property type="match status" value="1"/>
</dbReference>
<feature type="domain" description="Rubisco LSMT substrate-binding" evidence="5">
    <location>
        <begin position="455"/>
        <end position="503"/>
    </location>
</feature>
<dbReference type="Gene3D" id="3.90.1420.10">
    <property type="entry name" value="Rubisco LSMT, substrate-binding domain"/>
    <property type="match status" value="1"/>
</dbReference>
<evidence type="ECO:0000313" key="7">
    <source>
        <dbReference type="Proteomes" id="UP001497512"/>
    </source>
</evidence>
<evidence type="ECO:0008006" key="8">
    <source>
        <dbReference type="Google" id="ProtNLM"/>
    </source>
</evidence>
<dbReference type="InterPro" id="IPR001214">
    <property type="entry name" value="SET_dom"/>
</dbReference>
<dbReference type="Pfam" id="PF09273">
    <property type="entry name" value="Rubis-subs-bind"/>
    <property type="match status" value="1"/>
</dbReference>
<feature type="domain" description="SET" evidence="4">
    <location>
        <begin position="153"/>
        <end position="376"/>
    </location>
</feature>
<dbReference type="PANTHER" id="PTHR13271:SF54">
    <property type="entry name" value="PROTEIN PLASTID TRANSCRIPTIONALLY ACTIVE 14"/>
    <property type="match status" value="1"/>
</dbReference>
<dbReference type="PANTHER" id="PTHR13271">
    <property type="entry name" value="UNCHARACTERIZED PUTATIVE METHYLTRANSFERASE"/>
    <property type="match status" value="1"/>
</dbReference>
<dbReference type="SUPFAM" id="SSF81822">
    <property type="entry name" value="RuBisCo LSMT C-terminal, substrate-binding domain"/>
    <property type="match status" value="1"/>
</dbReference>
<dbReference type="Proteomes" id="UP001497512">
    <property type="component" value="Chromosome 4"/>
</dbReference>
<proteinExistence type="predicted"/>
<dbReference type="InterPro" id="IPR015353">
    <property type="entry name" value="Rubisco_LSMT_subst-bd"/>
</dbReference>
<dbReference type="EMBL" id="OZ019896">
    <property type="protein sequence ID" value="CAK9222499.1"/>
    <property type="molecule type" value="Genomic_DNA"/>
</dbReference>
<keyword evidence="7" id="KW-1185">Reference proteome</keyword>
<evidence type="ECO:0000259" key="5">
    <source>
        <dbReference type="Pfam" id="PF09273"/>
    </source>
</evidence>
<dbReference type="InterPro" id="IPR046341">
    <property type="entry name" value="SET_dom_sf"/>
</dbReference>
<evidence type="ECO:0000256" key="3">
    <source>
        <dbReference type="ARBA" id="ARBA00022691"/>
    </source>
</evidence>
<evidence type="ECO:0000256" key="2">
    <source>
        <dbReference type="ARBA" id="ARBA00022679"/>
    </source>
</evidence>
<evidence type="ECO:0000259" key="4">
    <source>
        <dbReference type="Pfam" id="PF00856"/>
    </source>
</evidence>
<gene>
    <name evidence="6" type="ORF">CSSPTR1EN2_LOCUS16118</name>
</gene>
<organism evidence="6 7">
    <name type="scientific">Sphagnum troendelagicum</name>
    <dbReference type="NCBI Taxonomy" id="128251"/>
    <lineage>
        <taxon>Eukaryota</taxon>
        <taxon>Viridiplantae</taxon>
        <taxon>Streptophyta</taxon>
        <taxon>Embryophyta</taxon>
        <taxon>Bryophyta</taxon>
        <taxon>Sphagnophytina</taxon>
        <taxon>Sphagnopsida</taxon>
        <taxon>Sphagnales</taxon>
        <taxon>Sphagnaceae</taxon>
        <taxon>Sphagnum</taxon>
    </lineage>
</organism>
<dbReference type="InterPro" id="IPR050600">
    <property type="entry name" value="SETD3_SETD6_MTase"/>
</dbReference>